<reference evidence="1" key="1">
    <citation type="submission" date="2020-11" db="EMBL/GenBank/DDBJ databases">
        <authorList>
            <person name="Whitehead M."/>
        </authorList>
    </citation>
    <scope>NUCLEOTIDE SEQUENCE</scope>
    <source>
        <strain evidence="1">EGII</strain>
    </source>
</reference>
<feature type="non-terminal residue" evidence="1">
    <location>
        <position position="1"/>
    </location>
</feature>
<gene>
    <name evidence="1" type="ORF">CCAP1982_LOCUS10111</name>
</gene>
<evidence type="ECO:0000313" key="2">
    <source>
        <dbReference type="Proteomes" id="UP000606786"/>
    </source>
</evidence>
<dbReference type="AlphaFoldDB" id="A0A811UV69"/>
<name>A0A811UV69_CERCA</name>
<protein>
    <submittedName>
        <fullName evidence="1">(Mediterranean fruit fly) hypothetical protein</fullName>
    </submittedName>
</protein>
<comment type="caution">
    <text evidence="1">The sequence shown here is derived from an EMBL/GenBank/DDBJ whole genome shotgun (WGS) entry which is preliminary data.</text>
</comment>
<sequence>GVDSPLSQKHHRTQRFLFRIFRSCRSSSGIAYSSKLISQLTCYYWPSGYPRPADPPGSFELSYGNYPTGCVFPGGMHDSYRTLKVHHIRDHAQYYLLSLSNHTGLAKQYA</sequence>
<accession>A0A811UV69</accession>
<dbReference type="Proteomes" id="UP000606786">
    <property type="component" value="Unassembled WGS sequence"/>
</dbReference>
<dbReference type="EMBL" id="CAJHJT010000023">
    <property type="protein sequence ID" value="CAD7001617.1"/>
    <property type="molecule type" value="Genomic_DNA"/>
</dbReference>
<proteinExistence type="predicted"/>
<evidence type="ECO:0000313" key="1">
    <source>
        <dbReference type="EMBL" id="CAD7001617.1"/>
    </source>
</evidence>
<keyword evidence="2" id="KW-1185">Reference proteome</keyword>
<organism evidence="1 2">
    <name type="scientific">Ceratitis capitata</name>
    <name type="common">Mediterranean fruit fly</name>
    <name type="synonym">Tephritis capitata</name>
    <dbReference type="NCBI Taxonomy" id="7213"/>
    <lineage>
        <taxon>Eukaryota</taxon>
        <taxon>Metazoa</taxon>
        <taxon>Ecdysozoa</taxon>
        <taxon>Arthropoda</taxon>
        <taxon>Hexapoda</taxon>
        <taxon>Insecta</taxon>
        <taxon>Pterygota</taxon>
        <taxon>Neoptera</taxon>
        <taxon>Endopterygota</taxon>
        <taxon>Diptera</taxon>
        <taxon>Brachycera</taxon>
        <taxon>Muscomorpha</taxon>
        <taxon>Tephritoidea</taxon>
        <taxon>Tephritidae</taxon>
        <taxon>Ceratitis</taxon>
        <taxon>Ceratitis</taxon>
    </lineage>
</organism>